<reference evidence="1" key="2">
    <citation type="journal article" date="2021" name="Genome Biol. Evol.">
        <title>Developing a high-quality reference genome for a parasitic bivalve with doubly uniparental inheritance (Bivalvia: Unionida).</title>
        <authorList>
            <person name="Smith C.H."/>
        </authorList>
    </citation>
    <scope>NUCLEOTIDE SEQUENCE</scope>
    <source>
        <strain evidence="1">CHS0354</strain>
        <tissue evidence="1">Mantle</tissue>
    </source>
</reference>
<keyword evidence="2" id="KW-1185">Reference proteome</keyword>
<evidence type="ECO:0000313" key="1">
    <source>
        <dbReference type="EMBL" id="KAK3590705.1"/>
    </source>
</evidence>
<gene>
    <name evidence="1" type="ORF">CHS0354_008046</name>
</gene>
<proteinExistence type="predicted"/>
<protein>
    <submittedName>
        <fullName evidence="1">Uncharacterized protein</fullName>
    </submittedName>
</protein>
<organism evidence="1 2">
    <name type="scientific">Potamilus streckersoni</name>
    <dbReference type="NCBI Taxonomy" id="2493646"/>
    <lineage>
        <taxon>Eukaryota</taxon>
        <taxon>Metazoa</taxon>
        <taxon>Spiralia</taxon>
        <taxon>Lophotrochozoa</taxon>
        <taxon>Mollusca</taxon>
        <taxon>Bivalvia</taxon>
        <taxon>Autobranchia</taxon>
        <taxon>Heteroconchia</taxon>
        <taxon>Palaeoheterodonta</taxon>
        <taxon>Unionida</taxon>
        <taxon>Unionoidea</taxon>
        <taxon>Unionidae</taxon>
        <taxon>Ambleminae</taxon>
        <taxon>Lampsilini</taxon>
        <taxon>Potamilus</taxon>
    </lineage>
</organism>
<reference evidence="1" key="3">
    <citation type="submission" date="2023-05" db="EMBL/GenBank/DDBJ databases">
        <authorList>
            <person name="Smith C.H."/>
        </authorList>
    </citation>
    <scope>NUCLEOTIDE SEQUENCE</scope>
    <source>
        <strain evidence="1">CHS0354</strain>
        <tissue evidence="1">Mantle</tissue>
    </source>
</reference>
<dbReference type="Proteomes" id="UP001195483">
    <property type="component" value="Unassembled WGS sequence"/>
</dbReference>
<comment type="caution">
    <text evidence="1">The sequence shown here is derived from an EMBL/GenBank/DDBJ whole genome shotgun (WGS) entry which is preliminary data.</text>
</comment>
<dbReference type="AlphaFoldDB" id="A0AAE0SES0"/>
<accession>A0AAE0SES0</accession>
<dbReference type="EMBL" id="JAEAOA010000544">
    <property type="protein sequence ID" value="KAK3590705.1"/>
    <property type="molecule type" value="Genomic_DNA"/>
</dbReference>
<name>A0AAE0SES0_9BIVA</name>
<feature type="non-terminal residue" evidence="1">
    <location>
        <position position="65"/>
    </location>
</feature>
<evidence type="ECO:0000313" key="2">
    <source>
        <dbReference type="Proteomes" id="UP001195483"/>
    </source>
</evidence>
<sequence length="65" mass="7262">MFSVSTVVCPYKTSAGHELKTEKNQTHMQAIFDIRNVSCLPRGTQIFLYLSAAIKTNVDADDKDI</sequence>
<reference evidence="1" key="1">
    <citation type="journal article" date="2021" name="Genome Biol. Evol.">
        <title>A High-Quality Reference Genome for a Parasitic Bivalve with Doubly Uniparental Inheritance (Bivalvia: Unionida).</title>
        <authorList>
            <person name="Smith C.H."/>
        </authorList>
    </citation>
    <scope>NUCLEOTIDE SEQUENCE</scope>
    <source>
        <strain evidence="1">CHS0354</strain>
    </source>
</reference>